<dbReference type="EMBL" id="FOGT01000003">
    <property type="protein sequence ID" value="SER76156.1"/>
    <property type="molecule type" value="Genomic_DNA"/>
</dbReference>
<dbReference type="OrthoDB" id="9807293at2"/>
<protein>
    <submittedName>
        <fullName evidence="9">Glycerol uptake facilitator protein</fullName>
    </submittedName>
</protein>
<evidence type="ECO:0000256" key="7">
    <source>
        <dbReference type="RuleBase" id="RU000477"/>
    </source>
</evidence>
<evidence type="ECO:0000256" key="8">
    <source>
        <dbReference type="SAM" id="Phobius"/>
    </source>
</evidence>
<keyword evidence="4 7" id="KW-0812">Transmembrane</keyword>
<dbReference type="NCBIfam" id="TIGR00861">
    <property type="entry name" value="MIP"/>
    <property type="match status" value="1"/>
</dbReference>
<keyword evidence="6 8" id="KW-0472">Membrane</keyword>
<feature type="transmembrane region" description="Helical" evidence="8">
    <location>
        <begin position="34"/>
        <end position="55"/>
    </location>
</feature>
<dbReference type="InterPro" id="IPR023271">
    <property type="entry name" value="Aquaporin-like"/>
</dbReference>
<dbReference type="PRINTS" id="PR00783">
    <property type="entry name" value="MINTRINSICP"/>
</dbReference>
<evidence type="ECO:0000313" key="9">
    <source>
        <dbReference type="EMBL" id="SER76156.1"/>
    </source>
</evidence>
<dbReference type="Gene3D" id="1.20.1080.10">
    <property type="entry name" value="Glycerol uptake facilitator protein"/>
    <property type="match status" value="1"/>
</dbReference>
<evidence type="ECO:0000256" key="1">
    <source>
        <dbReference type="ARBA" id="ARBA00004141"/>
    </source>
</evidence>
<dbReference type="AlphaFoldDB" id="A0A1H9RTW5"/>
<evidence type="ECO:0000256" key="6">
    <source>
        <dbReference type="ARBA" id="ARBA00023136"/>
    </source>
</evidence>
<feature type="transmembrane region" description="Helical" evidence="8">
    <location>
        <begin position="134"/>
        <end position="151"/>
    </location>
</feature>
<keyword evidence="10" id="KW-1185">Reference proteome</keyword>
<keyword evidence="5 8" id="KW-1133">Transmembrane helix</keyword>
<proteinExistence type="inferred from homology"/>
<gene>
    <name evidence="9" type="ORF">SAMN05518684_103333</name>
</gene>
<comment type="similarity">
    <text evidence="2 7">Belongs to the MIP/aquaporin (TC 1.A.8) family.</text>
</comment>
<dbReference type="InterPro" id="IPR022357">
    <property type="entry name" value="MIP_CS"/>
</dbReference>
<dbReference type="Proteomes" id="UP000198571">
    <property type="component" value="Unassembled WGS sequence"/>
</dbReference>
<feature type="transmembrane region" description="Helical" evidence="8">
    <location>
        <begin position="239"/>
        <end position="256"/>
    </location>
</feature>
<evidence type="ECO:0000256" key="5">
    <source>
        <dbReference type="ARBA" id="ARBA00022989"/>
    </source>
</evidence>
<dbReference type="PANTHER" id="PTHR43829:SF9">
    <property type="entry name" value="AQUAPORIN-9"/>
    <property type="match status" value="1"/>
</dbReference>
<dbReference type="PROSITE" id="PS00221">
    <property type="entry name" value="MIP"/>
    <property type="match status" value="1"/>
</dbReference>
<comment type="subcellular location">
    <subcellularLocation>
        <location evidence="1">Membrane</location>
        <topology evidence="1">Multi-pass membrane protein</topology>
    </subcellularLocation>
</comment>
<dbReference type="InterPro" id="IPR000425">
    <property type="entry name" value="MIP"/>
</dbReference>
<evidence type="ECO:0000313" key="10">
    <source>
        <dbReference type="Proteomes" id="UP000198571"/>
    </source>
</evidence>
<dbReference type="SUPFAM" id="SSF81338">
    <property type="entry name" value="Aquaporin-like"/>
    <property type="match status" value="1"/>
</dbReference>
<dbReference type="STRING" id="1601833.SAMN05518684_103333"/>
<keyword evidence="3 7" id="KW-0813">Transport</keyword>
<accession>A0A1H9RTW5</accession>
<name>A0A1H9RTW5_9BACI</name>
<organism evidence="9 10">
    <name type="scientific">Salipaludibacillus aurantiacus</name>
    <dbReference type="NCBI Taxonomy" id="1601833"/>
    <lineage>
        <taxon>Bacteria</taxon>
        <taxon>Bacillati</taxon>
        <taxon>Bacillota</taxon>
        <taxon>Bacilli</taxon>
        <taxon>Bacillales</taxon>
        <taxon>Bacillaceae</taxon>
    </lineage>
</organism>
<reference evidence="10" key="1">
    <citation type="submission" date="2016-10" db="EMBL/GenBank/DDBJ databases">
        <authorList>
            <person name="Varghese N."/>
            <person name="Submissions S."/>
        </authorList>
    </citation>
    <scope>NUCLEOTIDE SEQUENCE [LARGE SCALE GENOMIC DNA]</scope>
    <source>
        <strain evidence="10">S9</strain>
    </source>
</reference>
<dbReference type="Pfam" id="PF00230">
    <property type="entry name" value="MIP"/>
    <property type="match status" value="1"/>
</dbReference>
<feature type="transmembrane region" description="Helical" evidence="8">
    <location>
        <begin position="210"/>
        <end position="233"/>
    </location>
</feature>
<evidence type="ECO:0000256" key="2">
    <source>
        <dbReference type="ARBA" id="ARBA00006175"/>
    </source>
</evidence>
<sequence length="280" mass="29432">MSPVLAEFLGTMMLIVFGGGVVAGVVLKGTKSEGTGWVLITFAWGLGVAMSVYMIGEISGGHINPAVTVGLALIGDFAWSSVPAYIGAQVAGAFTGAALVFCVYYPHFRNTEDQGAKHGVFATAPAIKHTPSNYFSEVIGTFVLLFGILALGANDAGGLDPLLVGFLIVVIGMSLGGTTGYAINPARDLGPRIAHAILPIHNKGGSGWSYAWIPIAGPIIGGALGTLSYVALFEGVVNPALWLFIVLFFIVLFISYKMDQKELQPKSLEDTYHNPEQKQA</sequence>
<dbReference type="GO" id="GO:0005886">
    <property type="term" value="C:plasma membrane"/>
    <property type="evidence" value="ECO:0007669"/>
    <property type="project" value="TreeGrafter"/>
</dbReference>
<dbReference type="InterPro" id="IPR050363">
    <property type="entry name" value="MIP/Aquaporin"/>
</dbReference>
<evidence type="ECO:0000256" key="3">
    <source>
        <dbReference type="ARBA" id="ARBA00022448"/>
    </source>
</evidence>
<feature type="transmembrane region" description="Helical" evidence="8">
    <location>
        <begin position="6"/>
        <end position="27"/>
    </location>
</feature>
<feature type="transmembrane region" description="Helical" evidence="8">
    <location>
        <begin position="163"/>
        <end position="183"/>
    </location>
</feature>
<dbReference type="GO" id="GO:0015254">
    <property type="term" value="F:glycerol channel activity"/>
    <property type="evidence" value="ECO:0007669"/>
    <property type="project" value="TreeGrafter"/>
</dbReference>
<feature type="transmembrane region" description="Helical" evidence="8">
    <location>
        <begin position="84"/>
        <end position="105"/>
    </location>
</feature>
<dbReference type="RefSeq" id="WP_093048423.1">
    <property type="nucleotide sequence ID" value="NZ_FOGT01000003.1"/>
</dbReference>
<dbReference type="PANTHER" id="PTHR43829">
    <property type="entry name" value="AQUAPORIN OR AQUAGLYCEROPORIN RELATED"/>
    <property type="match status" value="1"/>
</dbReference>
<evidence type="ECO:0000256" key="4">
    <source>
        <dbReference type="ARBA" id="ARBA00022692"/>
    </source>
</evidence>